<gene>
    <name evidence="1" type="ORF">J8C06_15085</name>
</gene>
<dbReference type="Proteomes" id="UP000676506">
    <property type="component" value="Chromosome 2"/>
</dbReference>
<sequence>MLFSIGGLYLMVESPATDVPLEVGGPAARFVIPPDATRTPDALVQVGWLTEPVAPSDPAACVFASGGTWNLYRADGGYRYDISSPVFGPQPYRVAWFDATYQTGRVWYRRDPAVVAAMSAPLEYPLDELLTTNLLARGRGVELHACAVVDTDGRGFLFVGQSGDGKTTMAHLWSRAGATVLSDDRVIVRHLDGRWLMFGTPWHGEAAFAEPVAAPLTRLFVLRHGPQERSEWLSPGQAAALLFARAFPPFYDSAAIDFTVGFLGELAAALPCEVLTFTPTPAAVDYARRRS</sequence>
<name>A0ABX8BFS0_9BACT</name>
<organism evidence="1 2">
    <name type="scientific">Chloracidobacterium validum</name>
    <dbReference type="NCBI Taxonomy" id="2821543"/>
    <lineage>
        <taxon>Bacteria</taxon>
        <taxon>Pseudomonadati</taxon>
        <taxon>Acidobacteriota</taxon>
        <taxon>Terriglobia</taxon>
        <taxon>Terriglobales</taxon>
        <taxon>Acidobacteriaceae</taxon>
        <taxon>Chloracidobacterium</taxon>
    </lineage>
</organism>
<dbReference type="RefSeq" id="WP_211430244.1">
    <property type="nucleotide sequence ID" value="NZ_CP072649.1"/>
</dbReference>
<evidence type="ECO:0000313" key="1">
    <source>
        <dbReference type="EMBL" id="QUW04355.1"/>
    </source>
</evidence>
<proteinExistence type="predicted"/>
<accession>A0ABX8BFS0</accession>
<evidence type="ECO:0008006" key="3">
    <source>
        <dbReference type="Google" id="ProtNLM"/>
    </source>
</evidence>
<dbReference type="EMBL" id="CP072649">
    <property type="protein sequence ID" value="QUW04355.1"/>
    <property type="molecule type" value="Genomic_DNA"/>
</dbReference>
<reference evidence="1 2" key="1">
    <citation type="submission" date="2021-03" db="EMBL/GenBank/DDBJ databases">
        <title>Genomic and phenotypic characterization of Chloracidobacterium isolates provides evidence for multiple species.</title>
        <authorList>
            <person name="Saini M.K."/>
            <person name="Costas A.M.G."/>
            <person name="Tank M."/>
            <person name="Bryant D.A."/>
        </authorList>
    </citation>
    <scope>NUCLEOTIDE SEQUENCE [LARGE SCALE GENOMIC DNA]</scope>
    <source>
        <strain evidence="1 2">BV2-C</strain>
    </source>
</reference>
<dbReference type="Gene3D" id="3.40.50.300">
    <property type="entry name" value="P-loop containing nucleotide triphosphate hydrolases"/>
    <property type="match status" value="1"/>
</dbReference>
<protein>
    <recommendedName>
        <fullName evidence="3">HPr kinase</fullName>
    </recommendedName>
</protein>
<keyword evidence="2" id="KW-1185">Reference proteome</keyword>
<dbReference type="InterPro" id="IPR027417">
    <property type="entry name" value="P-loop_NTPase"/>
</dbReference>
<evidence type="ECO:0000313" key="2">
    <source>
        <dbReference type="Proteomes" id="UP000676506"/>
    </source>
</evidence>
<dbReference type="SUPFAM" id="SSF53795">
    <property type="entry name" value="PEP carboxykinase-like"/>
    <property type="match status" value="1"/>
</dbReference>